<name>A0A7E4VLF7_PANRE</name>
<feature type="region of interest" description="Disordered" evidence="1">
    <location>
        <begin position="195"/>
        <end position="330"/>
    </location>
</feature>
<keyword evidence="2" id="KW-0812">Transmembrane</keyword>
<proteinExistence type="predicted"/>
<evidence type="ECO:0000256" key="3">
    <source>
        <dbReference type="SAM" id="SignalP"/>
    </source>
</evidence>
<dbReference type="WBParaSite" id="Pan_g22550.t1">
    <property type="protein sequence ID" value="Pan_g22550.t1"/>
    <property type="gene ID" value="Pan_g22550"/>
</dbReference>
<keyword evidence="3" id="KW-0732">Signal</keyword>
<sequence length="346" mass="37531">MTLSAIATVFIVLLVFEPVSTSNSNVKFVDGDAIITDAGSFYFEQSTPISVKVANYQKCKGNLRICYSAVDPSTVDGSMHCGPDHCLFHIDLANLKSQMASVKTDGNDVTYTMDKDSPLTCQMKVEDNIYSYKVTQLPHDCQLMFLDAKKPKPKESGHSTELVIIIGSVVLAGLLTIIFIVGIYFYCRCKHPKTETDGTTDSRLPKSIPSPIRVTYSGPLNPSAPRAINSKPSSPVASPRKSLIRSISKPIKPPQKSRSPIKDQKAYVKSSLPVSMDGQSPTAVSLHATSDATSQISSNIPTPSPSDVPNSTQTSPETPPMPLTVIANDNSERSVSMKDFHLYCLL</sequence>
<feature type="signal peptide" evidence="3">
    <location>
        <begin position="1"/>
        <end position="21"/>
    </location>
</feature>
<keyword evidence="2" id="KW-1133">Transmembrane helix</keyword>
<keyword evidence="4" id="KW-1185">Reference proteome</keyword>
<evidence type="ECO:0000256" key="1">
    <source>
        <dbReference type="SAM" id="MobiDB-lite"/>
    </source>
</evidence>
<evidence type="ECO:0000313" key="4">
    <source>
        <dbReference type="Proteomes" id="UP000492821"/>
    </source>
</evidence>
<organism evidence="4 5">
    <name type="scientific">Panagrellus redivivus</name>
    <name type="common">Microworm</name>
    <dbReference type="NCBI Taxonomy" id="6233"/>
    <lineage>
        <taxon>Eukaryota</taxon>
        <taxon>Metazoa</taxon>
        <taxon>Ecdysozoa</taxon>
        <taxon>Nematoda</taxon>
        <taxon>Chromadorea</taxon>
        <taxon>Rhabditida</taxon>
        <taxon>Tylenchina</taxon>
        <taxon>Panagrolaimomorpha</taxon>
        <taxon>Panagrolaimoidea</taxon>
        <taxon>Panagrolaimidae</taxon>
        <taxon>Panagrellus</taxon>
    </lineage>
</organism>
<dbReference type="AlphaFoldDB" id="A0A7E4VLF7"/>
<reference evidence="4" key="1">
    <citation type="journal article" date="2013" name="Genetics">
        <title>The draft genome and transcriptome of Panagrellus redivivus are shaped by the harsh demands of a free-living lifestyle.</title>
        <authorList>
            <person name="Srinivasan J."/>
            <person name="Dillman A.R."/>
            <person name="Macchietto M.G."/>
            <person name="Heikkinen L."/>
            <person name="Lakso M."/>
            <person name="Fracchia K.M."/>
            <person name="Antoshechkin I."/>
            <person name="Mortazavi A."/>
            <person name="Wong G."/>
            <person name="Sternberg P.W."/>
        </authorList>
    </citation>
    <scope>NUCLEOTIDE SEQUENCE [LARGE SCALE GENOMIC DNA]</scope>
    <source>
        <strain evidence="4">MT8872</strain>
    </source>
</reference>
<feature type="chain" id="PRO_5028978279" evidence="3">
    <location>
        <begin position="22"/>
        <end position="346"/>
    </location>
</feature>
<evidence type="ECO:0000313" key="5">
    <source>
        <dbReference type="WBParaSite" id="Pan_g22550.t1"/>
    </source>
</evidence>
<keyword evidence="2" id="KW-0472">Membrane</keyword>
<accession>A0A7E4VLF7</accession>
<feature type="compositionally biased region" description="Polar residues" evidence="1">
    <location>
        <begin position="277"/>
        <end position="316"/>
    </location>
</feature>
<feature type="transmembrane region" description="Helical" evidence="2">
    <location>
        <begin position="162"/>
        <end position="186"/>
    </location>
</feature>
<dbReference type="Proteomes" id="UP000492821">
    <property type="component" value="Unassembled WGS sequence"/>
</dbReference>
<protein>
    <submittedName>
        <fullName evidence="5">ZP domain-containing protein</fullName>
    </submittedName>
</protein>
<reference evidence="5" key="2">
    <citation type="submission" date="2020-10" db="UniProtKB">
        <authorList>
            <consortium name="WormBaseParasite"/>
        </authorList>
    </citation>
    <scope>IDENTIFICATION</scope>
</reference>
<evidence type="ECO:0000256" key="2">
    <source>
        <dbReference type="SAM" id="Phobius"/>
    </source>
</evidence>